<evidence type="ECO:0000256" key="1">
    <source>
        <dbReference type="ARBA" id="ARBA00006987"/>
    </source>
</evidence>
<dbReference type="PIRSF" id="PIRSF017082">
    <property type="entry name" value="YflP"/>
    <property type="match status" value="1"/>
</dbReference>
<dbReference type="GeneID" id="69603032"/>
<dbReference type="Pfam" id="PF03401">
    <property type="entry name" value="TctC"/>
    <property type="match status" value="1"/>
</dbReference>
<feature type="chain" id="PRO_5002200555" evidence="2">
    <location>
        <begin position="38"/>
        <end position="336"/>
    </location>
</feature>
<dbReference type="InterPro" id="IPR005064">
    <property type="entry name" value="BUG"/>
</dbReference>
<keyword evidence="2" id="KW-0732">Signal</keyword>
<dbReference type="Proteomes" id="UP000007564">
    <property type="component" value="Chromosome"/>
</dbReference>
<dbReference type="PANTHER" id="PTHR42928">
    <property type="entry name" value="TRICARBOXYLATE-BINDING PROTEIN"/>
    <property type="match status" value="1"/>
</dbReference>
<dbReference type="HOGENOM" id="CLU_045683_0_0_4"/>
<dbReference type="InterPro" id="IPR042100">
    <property type="entry name" value="Bug_dom1"/>
</dbReference>
<dbReference type="AlphaFoldDB" id="A0A0C6P9B7"/>
<dbReference type="SUPFAM" id="SSF53850">
    <property type="entry name" value="Periplasmic binding protein-like II"/>
    <property type="match status" value="1"/>
</dbReference>
<comment type="similarity">
    <text evidence="1">Belongs to the UPF0065 (bug) family.</text>
</comment>
<dbReference type="EMBL" id="HE965806">
    <property type="protein sequence ID" value="CCJ56352.1"/>
    <property type="molecule type" value="Genomic_DNA"/>
</dbReference>
<evidence type="ECO:0000313" key="3">
    <source>
        <dbReference type="EMBL" id="CCJ56352.1"/>
    </source>
</evidence>
<dbReference type="KEGG" id="bbh:BN112_4438"/>
<dbReference type="PANTHER" id="PTHR42928:SF5">
    <property type="entry name" value="BLR1237 PROTEIN"/>
    <property type="match status" value="1"/>
</dbReference>
<evidence type="ECO:0000313" key="4">
    <source>
        <dbReference type="Proteomes" id="UP000007564"/>
    </source>
</evidence>
<dbReference type="Gene3D" id="3.40.190.10">
    <property type="entry name" value="Periplasmic binding protein-like II"/>
    <property type="match status" value="1"/>
</dbReference>
<protein>
    <submittedName>
        <fullName evidence="3">Putative exported protein</fullName>
    </submittedName>
</protein>
<organism evidence="3 4">
    <name type="scientific">Bordetella bronchiseptica 253</name>
    <dbReference type="NCBI Taxonomy" id="568707"/>
    <lineage>
        <taxon>Bacteria</taxon>
        <taxon>Pseudomonadati</taxon>
        <taxon>Pseudomonadota</taxon>
        <taxon>Betaproteobacteria</taxon>
        <taxon>Burkholderiales</taxon>
        <taxon>Alcaligenaceae</taxon>
        <taxon>Bordetella</taxon>
    </lineage>
</organism>
<proteinExistence type="inferred from homology"/>
<reference evidence="3 4" key="1">
    <citation type="journal article" date="2012" name="BMC Genomics">
        <title>Comparative genomics of the classical Bordetella subspecies: the evolution and exchange of virulence-associated diversity amongst closely related pathogens.</title>
        <authorList>
            <person name="Park J."/>
            <person name="Zhang Y."/>
            <person name="Buboltz A.M."/>
            <person name="Zhang X."/>
            <person name="Schuster S.C."/>
            <person name="Ahuja U."/>
            <person name="Liu M."/>
            <person name="Miller J.F."/>
            <person name="Sebaihia M."/>
            <person name="Bentley S.D."/>
            <person name="Parkhill J."/>
            <person name="Harvill E.T."/>
        </authorList>
    </citation>
    <scope>NUCLEOTIDE SEQUENCE [LARGE SCALE GENOMIC DNA]</scope>
    <source>
        <strain evidence="3 4">253</strain>
    </source>
</reference>
<gene>
    <name evidence="3" type="ORF">BN112_4438</name>
</gene>
<dbReference type="RefSeq" id="WP_003814146.1">
    <property type="nucleotide sequence ID" value="NC_019382.1"/>
</dbReference>
<evidence type="ECO:0000256" key="2">
    <source>
        <dbReference type="SAM" id="SignalP"/>
    </source>
</evidence>
<dbReference type="OrthoDB" id="8678477at2"/>
<accession>A0A0C6P9B7</accession>
<feature type="signal peptide" evidence="2">
    <location>
        <begin position="1"/>
        <end position="37"/>
    </location>
</feature>
<dbReference type="CDD" id="cd13578">
    <property type="entry name" value="PBP2_Bug27"/>
    <property type="match status" value="1"/>
</dbReference>
<dbReference type="Gene3D" id="3.40.190.150">
    <property type="entry name" value="Bordetella uptake gene, domain 1"/>
    <property type="match status" value="1"/>
</dbReference>
<sequence>MTVISRYLLGAFGRKARLACASAMLGAALLPAGAASADTYPSKPVRLIVPYTPGGATDMVARIVAQHLGARLGQSVIVENKPGAGGNIGSQMVASALPDGYTLLFSTTANAINESLYKDLPFDFKQAFEPVTQLVELPNVVITGPDVPVNSIAQVIALAKKDPKALTYASAGTGTSTHLATELFKTMAGVNILHVPYKGSAPAMTDLRGGRVQLMFDNIPSALPQVQAGAVRALAVTSSRRSPVLPDVPTVAEAGVPGYEAVAWHGISVPAKTPAPIVERLSGEIAQVLKQPEVVKQLTAIGATPVGSTPAQFQAHIDKELAKWQKVVAESGASLN</sequence>
<name>A0A0C6P9B7_BORBO</name>